<organism evidence="2 3">
    <name type="scientific">Carnegiea gigantea</name>
    <dbReference type="NCBI Taxonomy" id="171969"/>
    <lineage>
        <taxon>Eukaryota</taxon>
        <taxon>Viridiplantae</taxon>
        <taxon>Streptophyta</taxon>
        <taxon>Embryophyta</taxon>
        <taxon>Tracheophyta</taxon>
        <taxon>Spermatophyta</taxon>
        <taxon>Magnoliopsida</taxon>
        <taxon>eudicotyledons</taxon>
        <taxon>Gunneridae</taxon>
        <taxon>Pentapetalae</taxon>
        <taxon>Caryophyllales</taxon>
        <taxon>Cactineae</taxon>
        <taxon>Cactaceae</taxon>
        <taxon>Cactoideae</taxon>
        <taxon>Echinocereeae</taxon>
        <taxon>Carnegiea</taxon>
    </lineage>
</organism>
<dbReference type="Proteomes" id="UP001153076">
    <property type="component" value="Unassembled WGS sequence"/>
</dbReference>
<keyword evidence="3" id="KW-1185">Reference proteome</keyword>
<feature type="transmembrane region" description="Helical" evidence="1">
    <location>
        <begin position="76"/>
        <end position="95"/>
    </location>
</feature>
<comment type="caution">
    <text evidence="2">The sequence shown here is derived from an EMBL/GenBank/DDBJ whole genome shotgun (WGS) entry which is preliminary data.</text>
</comment>
<protein>
    <submittedName>
        <fullName evidence="2">Uncharacterized protein</fullName>
    </submittedName>
</protein>
<feature type="transmembrane region" description="Helical" evidence="1">
    <location>
        <begin position="22"/>
        <end position="40"/>
    </location>
</feature>
<evidence type="ECO:0000313" key="3">
    <source>
        <dbReference type="Proteomes" id="UP001153076"/>
    </source>
</evidence>
<keyword evidence="1" id="KW-1133">Transmembrane helix</keyword>
<dbReference type="GO" id="GO:0020037">
    <property type="term" value="F:heme binding"/>
    <property type="evidence" value="ECO:0007669"/>
    <property type="project" value="InterPro"/>
</dbReference>
<evidence type="ECO:0000256" key="1">
    <source>
        <dbReference type="SAM" id="Phobius"/>
    </source>
</evidence>
<evidence type="ECO:0000313" key="2">
    <source>
        <dbReference type="EMBL" id="KAJ8426211.1"/>
    </source>
</evidence>
<keyword evidence="1" id="KW-0812">Transmembrane</keyword>
<dbReference type="InterPro" id="IPR036396">
    <property type="entry name" value="Cyt_P450_sf"/>
</dbReference>
<dbReference type="AlphaFoldDB" id="A0A9Q1GVM6"/>
<gene>
    <name evidence="2" type="ORF">Cgig2_028301</name>
</gene>
<dbReference type="GO" id="GO:0004497">
    <property type="term" value="F:monooxygenase activity"/>
    <property type="evidence" value="ECO:0007669"/>
    <property type="project" value="InterPro"/>
</dbReference>
<sequence length="216" mass="25220">MEGFNSGINARRHRQDGTEGQGIQYLFIASVFIPSFSYWWNEEWFVTPIKAECSSMNIKMFPGQLGFPFFGEMLTFLWYFKYYAVLMILFILRYARTHHDRVKSLLMNAINHPHALARIAIHVQPAIVTLLNMGRYFASLDFGLQHHSIEQILFAITQGFRAQPSKIPGSAYRYAVKFKKIMRVELEKRKQQNKNVNQAKDLMDELMQMKDGKAKN</sequence>
<dbReference type="EMBL" id="JAKOGI010001334">
    <property type="protein sequence ID" value="KAJ8426211.1"/>
    <property type="molecule type" value="Genomic_DNA"/>
</dbReference>
<reference evidence="2" key="1">
    <citation type="submission" date="2022-04" db="EMBL/GenBank/DDBJ databases">
        <title>Carnegiea gigantea Genome sequencing and assembly v2.</title>
        <authorList>
            <person name="Copetti D."/>
            <person name="Sanderson M.J."/>
            <person name="Burquez A."/>
            <person name="Wojciechowski M.F."/>
        </authorList>
    </citation>
    <scope>NUCLEOTIDE SEQUENCE</scope>
    <source>
        <strain evidence="2">SGP5-SGP5p</strain>
        <tissue evidence="2">Aerial part</tissue>
    </source>
</reference>
<dbReference type="GO" id="GO:0005506">
    <property type="term" value="F:iron ion binding"/>
    <property type="evidence" value="ECO:0007669"/>
    <property type="project" value="InterPro"/>
</dbReference>
<dbReference type="Gene3D" id="1.10.630.10">
    <property type="entry name" value="Cytochrome P450"/>
    <property type="match status" value="1"/>
</dbReference>
<dbReference type="GO" id="GO:0016705">
    <property type="term" value="F:oxidoreductase activity, acting on paired donors, with incorporation or reduction of molecular oxygen"/>
    <property type="evidence" value="ECO:0007669"/>
    <property type="project" value="InterPro"/>
</dbReference>
<keyword evidence="1" id="KW-0472">Membrane</keyword>
<proteinExistence type="predicted"/>
<accession>A0A9Q1GVM6</accession>
<dbReference type="OrthoDB" id="1670612at2759"/>
<name>A0A9Q1GVM6_9CARY</name>